<evidence type="ECO:0000313" key="8">
    <source>
        <dbReference type="Proteomes" id="UP000001038"/>
    </source>
</evidence>
<dbReference type="InterPro" id="IPR036179">
    <property type="entry name" value="Ig-like_dom_sf"/>
</dbReference>
<keyword evidence="8" id="KW-1185">Reference proteome</keyword>
<evidence type="ECO:0000256" key="3">
    <source>
        <dbReference type="ARBA" id="ARBA00023136"/>
    </source>
</evidence>
<dbReference type="STRING" id="8090.ENSORLP00000040039"/>
<sequence length="334" mass="37319">MIFLSNCFLILVGLTGVCYCSITTVKETSVKPGESISIPCLYESKYEKHVKYLCKGFYWATCSDVVKTNKPDTSGKFSVQDDKEQKTFTLNINHVESTDSDYWCVVEIDGGADVGEYFRLSVSGTPALSVDNQEMEGFLGENITINCKFHNSAPEKWCKLGGNCVTKSSEFVDGTRVIFKKNDTTYSVTMMGLKQENSGWYWCVKGQFQMPVHLTVTERPASTLTSVTLMPVTMNVTNVTQPSVKERMDPTVFFISLGLLIFIVLVALFVLFVLKCKKTKKEPATEKTEVGVVYSDVTFKKKKTSEGIAAESDGNVTYSSVVSFKQQDRRVKQK</sequence>
<reference evidence="7" key="2">
    <citation type="submission" date="2025-08" db="UniProtKB">
        <authorList>
            <consortium name="Ensembl"/>
        </authorList>
    </citation>
    <scope>IDENTIFICATION</scope>
    <source>
        <strain evidence="7">Hd-rR</strain>
    </source>
</reference>
<dbReference type="KEGG" id="ola:105355791"/>
<evidence type="ECO:0000259" key="6">
    <source>
        <dbReference type="SMART" id="SM00409"/>
    </source>
</evidence>
<dbReference type="Gene3D" id="2.60.40.10">
    <property type="entry name" value="Immunoglobulins"/>
    <property type="match status" value="2"/>
</dbReference>
<feature type="transmembrane region" description="Helical" evidence="4">
    <location>
        <begin position="252"/>
        <end position="274"/>
    </location>
</feature>
<feature type="signal peptide" evidence="5">
    <location>
        <begin position="1"/>
        <end position="20"/>
    </location>
</feature>
<organism evidence="7 8">
    <name type="scientific">Oryzias latipes</name>
    <name type="common">Japanese rice fish</name>
    <name type="synonym">Japanese killifish</name>
    <dbReference type="NCBI Taxonomy" id="8090"/>
    <lineage>
        <taxon>Eukaryota</taxon>
        <taxon>Metazoa</taxon>
        <taxon>Chordata</taxon>
        <taxon>Craniata</taxon>
        <taxon>Vertebrata</taxon>
        <taxon>Euteleostomi</taxon>
        <taxon>Actinopterygii</taxon>
        <taxon>Neopterygii</taxon>
        <taxon>Teleostei</taxon>
        <taxon>Neoteleostei</taxon>
        <taxon>Acanthomorphata</taxon>
        <taxon>Ovalentaria</taxon>
        <taxon>Atherinomorphae</taxon>
        <taxon>Beloniformes</taxon>
        <taxon>Adrianichthyidae</taxon>
        <taxon>Oryziinae</taxon>
        <taxon>Oryzias</taxon>
    </lineage>
</organism>
<feature type="chain" id="PRO_5017192625" description="Immunoglobulin domain-containing protein" evidence="5">
    <location>
        <begin position="21"/>
        <end position="334"/>
    </location>
</feature>
<keyword evidence="4" id="KW-1133">Transmembrane helix</keyword>
<dbReference type="GO" id="GO:0005886">
    <property type="term" value="C:plasma membrane"/>
    <property type="evidence" value="ECO:0000318"/>
    <property type="project" value="GO_Central"/>
</dbReference>
<dbReference type="InterPro" id="IPR013783">
    <property type="entry name" value="Ig-like_fold"/>
</dbReference>
<evidence type="ECO:0000256" key="2">
    <source>
        <dbReference type="ARBA" id="ARBA00022692"/>
    </source>
</evidence>
<dbReference type="InParanoid" id="A0A3B3I834"/>
<dbReference type="RefSeq" id="XP_011482717.1">
    <property type="nucleotide sequence ID" value="XM_011484415.3"/>
</dbReference>
<dbReference type="GO" id="GO:0004888">
    <property type="term" value="F:transmembrane signaling receptor activity"/>
    <property type="evidence" value="ECO:0000318"/>
    <property type="project" value="GO_Central"/>
</dbReference>
<keyword evidence="2 4" id="KW-0812">Transmembrane</keyword>
<dbReference type="OrthoDB" id="8920197at2759"/>
<accession>A0A3B3I834</accession>
<evidence type="ECO:0000256" key="5">
    <source>
        <dbReference type="SAM" id="SignalP"/>
    </source>
</evidence>
<evidence type="ECO:0000256" key="4">
    <source>
        <dbReference type="SAM" id="Phobius"/>
    </source>
</evidence>
<dbReference type="GeneTree" id="ENSGT00950000182977"/>
<dbReference type="InterPro" id="IPR050671">
    <property type="entry name" value="CD300_family_receptors"/>
</dbReference>
<reference evidence="7 8" key="1">
    <citation type="journal article" date="2007" name="Nature">
        <title>The medaka draft genome and insights into vertebrate genome evolution.</title>
        <authorList>
            <person name="Kasahara M."/>
            <person name="Naruse K."/>
            <person name="Sasaki S."/>
            <person name="Nakatani Y."/>
            <person name="Qu W."/>
            <person name="Ahsan B."/>
            <person name="Yamada T."/>
            <person name="Nagayasu Y."/>
            <person name="Doi K."/>
            <person name="Kasai Y."/>
            <person name="Jindo T."/>
            <person name="Kobayashi D."/>
            <person name="Shimada A."/>
            <person name="Toyoda A."/>
            <person name="Kuroki Y."/>
            <person name="Fujiyama A."/>
            <person name="Sasaki T."/>
            <person name="Shimizu A."/>
            <person name="Asakawa S."/>
            <person name="Shimizu N."/>
            <person name="Hashimoto S."/>
            <person name="Yang J."/>
            <person name="Lee Y."/>
            <person name="Matsushima K."/>
            <person name="Sugano S."/>
            <person name="Sakaizumi M."/>
            <person name="Narita T."/>
            <person name="Ohishi K."/>
            <person name="Haga S."/>
            <person name="Ohta F."/>
            <person name="Nomoto H."/>
            <person name="Nogata K."/>
            <person name="Morishita T."/>
            <person name="Endo T."/>
            <person name="Shin-I T."/>
            <person name="Takeda H."/>
            <person name="Morishita S."/>
            <person name="Kohara Y."/>
        </authorList>
    </citation>
    <scope>NUCLEOTIDE SEQUENCE [LARGE SCALE GENOMIC DNA]</scope>
    <source>
        <strain evidence="7 8">Hd-rR</strain>
    </source>
</reference>
<dbReference type="SMART" id="SM00409">
    <property type="entry name" value="IG"/>
    <property type="match status" value="2"/>
</dbReference>
<dbReference type="AlphaFoldDB" id="A0A3B3I834"/>
<feature type="domain" description="Immunoglobulin" evidence="6">
    <location>
        <begin position="25"/>
        <end position="123"/>
    </location>
</feature>
<dbReference type="GeneID" id="105355791"/>
<reference evidence="7" key="3">
    <citation type="submission" date="2025-09" db="UniProtKB">
        <authorList>
            <consortium name="Ensembl"/>
        </authorList>
    </citation>
    <scope>IDENTIFICATION</scope>
    <source>
        <strain evidence="7">Hd-rR</strain>
    </source>
</reference>
<dbReference type="PANTHER" id="PTHR11860">
    <property type="entry name" value="POLYMERIC-IMMUNOGLOBULIN RECEPTOR"/>
    <property type="match status" value="1"/>
</dbReference>
<protein>
    <recommendedName>
        <fullName evidence="6">Immunoglobulin domain-containing protein</fullName>
    </recommendedName>
</protein>
<dbReference type="Pfam" id="PF07686">
    <property type="entry name" value="V-set"/>
    <property type="match status" value="2"/>
</dbReference>
<dbReference type="InterPro" id="IPR003599">
    <property type="entry name" value="Ig_sub"/>
</dbReference>
<dbReference type="SUPFAM" id="SSF48726">
    <property type="entry name" value="Immunoglobulin"/>
    <property type="match status" value="2"/>
</dbReference>
<dbReference type="Ensembl" id="ENSORLT00000040849.1">
    <property type="protein sequence ID" value="ENSORLP00000040039.1"/>
    <property type="gene ID" value="ENSORLG00000022482.1"/>
</dbReference>
<dbReference type="Proteomes" id="UP000001038">
    <property type="component" value="Chromosome 15"/>
</dbReference>
<dbReference type="InterPro" id="IPR013106">
    <property type="entry name" value="Ig_V-set"/>
</dbReference>
<gene>
    <name evidence="7" type="primary">LOC105355791</name>
</gene>
<dbReference type="GO" id="GO:0007165">
    <property type="term" value="P:signal transduction"/>
    <property type="evidence" value="ECO:0000318"/>
    <property type="project" value="GO_Central"/>
</dbReference>
<evidence type="ECO:0000313" key="7">
    <source>
        <dbReference type="Ensembl" id="ENSORLP00000040039.1"/>
    </source>
</evidence>
<comment type="subcellular location">
    <subcellularLocation>
        <location evidence="1">Membrane</location>
    </subcellularLocation>
</comment>
<keyword evidence="3 4" id="KW-0472">Membrane</keyword>
<name>A0A3B3I834_ORYLA</name>
<feature type="domain" description="Immunoglobulin" evidence="6">
    <location>
        <begin position="132"/>
        <end position="217"/>
    </location>
</feature>
<dbReference type="PANTHER" id="PTHR11860:SF118">
    <property type="entry name" value="CMRF35-LIKE MOLECULE 3-RELATED"/>
    <property type="match status" value="1"/>
</dbReference>
<proteinExistence type="predicted"/>
<evidence type="ECO:0000256" key="1">
    <source>
        <dbReference type="ARBA" id="ARBA00004370"/>
    </source>
</evidence>
<dbReference type="Bgee" id="ENSORLG00000022482">
    <property type="expression patterns" value="Expressed in mesonephros and 14 other cell types or tissues"/>
</dbReference>
<keyword evidence="5" id="KW-0732">Signal</keyword>